<reference evidence="1" key="1">
    <citation type="journal article" date="2021" name="Proc. Natl. Acad. Sci. U.S.A.">
        <title>A Catalog of Tens of Thousands of Viruses from Human Metagenomes Reveals Hidden Associations with Chronic Diseases.</title>
        <authorList>
            <person name="Tisza M.J."/>
            <person name="Buck C.B."/>
        </authorList>
    </citation>
    <scope>NUCLEOTIDE SEQUENCE</scope>
    <source>
        <strain evidence="1">CtdHi7</strain>
    </source>
</reference>
<sequence>MKLFQKWRIRKHRQEIEERIEEYNTALASLSEAAAGLLKVAESCNISTETLRQTVEQMKEIAEKAAITPEDLQRGGTKHYGKE</sequence>
<accession>A0A8S5U1T8</accession>
<dbReference type="EMBL" id="BK015985">
    <property type="protein sequence ID" value="DAF88428.1"/>
    <property type="molecule type" value="Genomic_DNA"/>
</dbReference>
<proteinExistence type="predicted"/>
<protein>
    <submittedName>
        <fullName evidence="1">Uncharacterized protein</fullName>
    </submittedName>
</protein>
<organism evidence="1">
    <name type="scientific">Siphoviridae sp. ctdHi7</name>
    <dbReference type="NCBI Taxonomy" id="2825577"/>
    <lineage>
        <taxon>Viruses</taxon>
        <taxon>Duplodnaviria</taxon>
        <taxon>Heunggongvirae</taxon>
        <taxon>Uroviricota</taxon>
        <taxon>Caudoviricetes</taxon>
    </lineage>
</organism>
<name>A0A8S5U1T8_9CAUD</name>
<evidence type="ECO:0000313" key="1">
    <source>
        <dbReference type="EMBL" id="DAF88428.1"/>
    </source>
</evidence>